<dbReference type="Gene3D" id="3.40.50.300">
    <property type="entry name" value="P-loop containing nucleotide triphosphate hydrolases"/>
    <property type="match status" value="2"/>
</dbReference>
<keyword evidence="12" id="KW-1185">Reference proteome</keyword>
<evidence type="ECO:0000256" key="6">
    <source>
        <dbReference type="PROSITE-ProRule" id="PRU00175"/>
    </source>
</evidence>
<dbReference type="CDD" id="cd18793">
    <property type="entry name" value="SF2_C_SNF"/>
    <property type="match status" value="1"/>
</dbReference>
<feature type="compositionally biased region" description="Low complexity" evidence="7">
    <location>
        <begin position="66"/>
        <end position="79"/>
    </location>
</feature>
<feature type="compositionally biased region" description="Basic and acidic residues" evidence="7">
    <location>
        <begin position="155"/>
        <end position="167"/>
    </location>
</feature>
<accession>A0A8G1W032</accession>
<feature type="region of interest" description="Disordered" evidence="7">
    <location>
        <begin position="55"/>
        <end position="180"/>
    </location>
</feature>
<dbReference type="InterPro" id="IPR049730">
    <property type="entry name" value="SNF2/RAD54-like_C"/>
</dbReference>
<keyword evidence="6" id="KW-0479">Metal-binding</keyword>
<dbReference type="SMART" id="SM00184">
    <property type="entry name" value="RING"/>
    <property type="match status" value="1"/>
</dbReference>
<dbReference type="GO" id="GO:0005634">
    <property type="term" value="C:nucleus"/>
    <property type="evidence" value="ECO:0007669"/>
    <property type="project" value="TreeGrafter"/>
</dbReference>
<feature type="domain" description="Helicase C-terminal" evidence="10">
    <location>
        <begin position="1004"/>
        <end position="1165"/>
    </location>
</feature>
<keyword evidence="5" id="KW-0067">ATP-binding</keyword>
<dbReference type="PROSITE" id="PS51192">
    <property type="entry name" value="HELICASE_ATP_BIND_1"/>
    <property type="match status" value="1"/>
</dbReference>
<keyword evidence="6" id="KW-0863">Zinc-finger</keyword>
<reference evidence="11 12" key="1">
    <citation type="submission" date="2018-02" db="EMBL/GenBank/DDBJ databases">
        <title>The genomes of Aspergillus section Nigri reveals drivers in fungal speciation.</title>
        <authorList>
            <consortium name="DOE Joint Genome Institute"/>
            <person name="Vesth T.C."/>
            <person name="Nybo J."/>
            <person name="Theobald S."/>
            <person name="Brandl J."/>
            <person name="Frisvad J.C."/>
            <person name="Nielsen K.F."/>
            <person name="Lyhne E.K."/>
            <person name="Kogle M.E."/>
            <person name="Kuo A."/>
            <person name="Riley R."/>
            <person name="Clum A."/>
            <person name="Nolan M."/>
            <person name="Lipzen A."/>
            <person name="Salamov A."/>
            <person name="Henrissat B."/>
            <person name="Wiebenga A."/>
            <person name="De vries R.P."/>
            <person name="Grigoriev I.V."/>
            <person name="Mortensen U.H."/>
            <person name="Andersen M.R."/>
            <person name="Baker S.E."/>
        </authorList>
    </citation>
    <scope>NUCLEOTIDE SEQUENCE [LARGE SCALE GENOMIC DNA]</scope>
    <source>
        <strain evidence="11 12">CBS 313.89</strain>
    </source>
</reference>
<dbReference type="CDD" id="cd18008">
    <property type="entry name" value="DEXDc_SHPRH-like"/>
    <property type="match status" value="1"/>
</dbReference>
<dbReference type="InterPro" id="IPR013083">
    <property type="entry name" value="Znf_RING/FYVE/PHD"/>
</dbReference>
<evidence type="ECO:0000256" key="1">
    <source>
        <dbReference type="ARBA" id="ARBA00007025"/>
    </source>
</evidence>
<dbReference type="InterPro" id="IPR001841">
    <property type="entry name" value="Znf_RING"/>
</dbReference>
<dbReference type="VEuPathDB" id="FungiDB:BO72DRAFT_99446"/>
<dbReference type="GO" id="GO:0000724">
    <property type="term" value="P:double-strand break repair via homologous recombination"/>
    <property type="evidence" value="ECO:0007669"/>
    <property type="project" value="TreeGrafter"/>
</dbReference>
<evidence type="ECO:0000256" key="7">
    <source>
        <dbReference type="SAM" id="MobiDB-lite"/>
    </source>
</evidence>
<keyword evidence="4" id="KW-0347">Helicase</keyword>
<dbReference type="Pfam" id="PF00271">
    <property type="entry name" value="Helicase_C"/>
    <property type="match status" value="1"/>
</dbReference>
<feature type="domain" description="RING-type" evidence="8">
    <location>
        <begin position="841"/>
        <end position="892"/>
    </location>
</feature>
<keyword evidence="6" id="KW-0862">Zinc</keyword>
<evidence type="ECO:0000313" key="11">
    <source>
        <dbReference type="EMBL" id="RAK77926.1"/>
    </source>
</evidence>
<evidence type="ECO:0000259" key="9">
    <source>
        <dbReference type="PROSITE" id="PS51192"/>
    </source>
</evidence>
<dbReference type="SMART" id="SM00487">
    <property type="entry name" value="DEXDc"/>
    <property type="match status" value="1"/>
</dbReference>
<dbReference type="GO" id="GO:0005737">
    <property type="term" value="C:cytoplasm"/>
    <property type="evidence" value="ECO:0007669"/>
    <property type="project" value="TreeGrafter"/>
</dbReference>
<keyword evidence="2" id="KW-0547">Nucleotide-binding</keyword>
<dbReference type="GO" id="GO:0008270">
    <property type="term" value="F:zinc ion binding"/>
    <property type="evidence" value="ECO:0007669"/>
    <property type="project" value="UniProtKB-KW"/>
</dbReference>
<dbReference type="InterPro" id="IPR027417">
    <property type="entry name" value="P-loop_NTPase"/>
</dbReference>
<dbReference type="PANTHER" id="PTHR45626:SF16">
    <property type="entry name" value="ATP-DEPENDENT HELICASE ULS1"/>
    <property type="match status" value="1"/>
</dbReference>
<dbReference type="InterPro" id="IPR014001">
    <property type="entry name" value="Helicase_ATP-bd"/>
</dbReference>
<feature type="region of interest" description="Disordered" evidence="7">
    <location>
        <begin position="910"/>
        <end position="987"/>
    </location>
</feature>
<feature type="compositionally biased region" description="Acidic residues" evidence="7">
    <location>
        <begin position="299"/>
        <end position="311"/>
    </location>
</feature>
<dbReference type="GO" id="GO:0005524">
    <property type="term" value="F:ATP binding"/>
    <property type="evidence" value="ECO:0007669"/>
    <property type="project" value="UniProtKB-KW"/>
</dbReference>
<feature type="compositionally biased region" description="Acidic residues" evidence="7">
    <location>
        <begin position="168"/>
        <end position="178"/>
    </location>
</feature>
<name>A0A8G1W032_9EURO</name>
<dbReference type="OrthoDB" id="423559at2759"/>
<evidence type="ECO:0000256" key="5">
    <source>
        <dbReference type="ARBA" id="ARBA00022840"/>
    </source>
</evidence>
<dbReference type="InterPro" id="IPR038718">
    <property type="entry name" value="SNF2-like_sf"/>
</dbReference>
<dbReference type="Gene3D" id="3.40.50.10810">
    <property type="entry name" value="Tandem AAA-ATPase domain"/>
    <property type="match status" value="1"/>
</dbReference>
<gene>
    <name evidence="11" type="ORF">BO72DRAFT_99446</name>
</gene>
<dbReference type="FunFam" id="3.40.50.300:FF:002380">
    <property type="entry name" value="SWI/SNF family DNA-dependent ATPase, putative"/>
    <property type="match status" value="1"/>
</dbReference>
<dbReference type="GeneID" id="63868206"/>
<feature type="compositionally biased region" description="Acidic residues" evidence="7">
    <location>
        <begin position="128"/>
        <end position="140"/>
    </location>
</feature>
<feature type="region of interest" description="Disordered" evidence="7">
    <location>
        <begin position="202"/>
        <end position="335"/>
    </location>
</feature>
<evidence type="ECO:0000313" key="12">
    <source>
        <dbReference type="Proteomes" id="UP000249789"/>
    </source>
</evidence>
<feature type="domain" description="Helicase ATP-binding" evidence="9">
    <location>
        <begin position="494"/>
        <end position="683"/>
    </location>
</feature>
<feature type="compositionally biased region" description="Basic and acidic residues" evidence="7">
    <location>
        <begin position="202"/>
        <end position="217"/>
    </location>
</feature>
<dbReference type="Pfam" id="PF13923">
    <property type="entry name" value="zf-C3HC4_2"/>
    <property type="match status" value="1"/>
</dbReference>
<evidence type="ECO:0000256" key="3">
    <source>
        <dbReference type="ARBA" id="ARBA00022801"/>
    </source>
</evidence>
<evidence type="ECO:0000259" key="8">
    <source>
        <dbReference type="PROSITE" id="PS50089"/>
    </source>
</evidence>
<keyword evidence="3" id="KW-0378">Hydrolase</keyword>
<feature type="compositionally biased region" description="Pro residues" evidence="7">
    <location>
        <begin position="236"/>
        <end position="248"/>
    </location>
</feature>
<sequence length="1176" mass="131867">MAPRNNDEAIREVLEDLELQHVILQSLEEECPDAEQDRQEILDVIEGLETRLAVLRGEPVGRTANSSPSPTRSSSMSRTYFDGVPAFPLDNPTSSSHSAERAARSFPGSPLNRTSRKRQLSTSSIEGEHDDGDDDLDDLEAPIRREQRKRVRHRLSPDSRSSRRSAEDESDEGLDDGNDELRRMLGLDSFRLMQEENRRAEQWLKAQKEQERRDAEFARQLAQDDSITPHSALARSPPPPTVPRPPFTAPAHSRSVPHATSALYIPGSFPGGPRPPKRLPPTAPHYDGYRESKVVTLPDDSDDSDIAEIDGQDFRPNLLRPPLSPRKGRQVSNDRFDTHSAAWRNGKMGPNGADDLRSAYSPYLNGLAAGPSVLGPPSSRFGPRVLPSTMARLNSGSSMLNDMSSTVSQASRIIFGGSDISFMGPGGYESALDYMNDLYGYGEDPKQTKEEIMKLLESIRPDSEISKENREGTPEALKFTLLEHQKLGLAWMKSMEEGENKGGILADDMGLGKTIQAIALMVSRPSTNPERKSTLVIAPVALIHQWKREIQRILRPGKHQLSIHVLHGDKRTTTFKDLKKYDVVLTTFGTLAAEFKKLEKAEEIKKHDSDLGMGLMNNLPCLSPLSKWYRVIIDEAQCIKNRKTKSAMACCTLHSTYRWCMTGTPMMNSVDELQSLLKFLRIAPYSNHEKFQRTFTNPLKGSPAGREKTMQALQVLLKAVLLRRTKTSKIDGKPILQLPPKVSERVHAVFSEEEDEFYKALETRTQLQVNRYIEEGTMGRNYSSILVLLLRLRQACCHPHLIKDFSIETPVTSDELDLVANAKALSDEVVTRLKNNDDLECPICIDAVENPVIFFPCGHGTCAECFSRISDPAVAVRNGVDGANEIKCPNCRGKVDPKKITDHISFKKVHCPDSTEGDEEVPEPTDGTASEDDSDDDSDDDSLSRFIADDDEDYGGSRTRKSKGKKPQKTKKTLAQLRKDAQKNQKAKRKYLRRLEKTWIPSAKIEKTMEILRGISTNDSSEKTIIFSQFTSLLDLLEIPIAREGWDYRRYDGSMKPAERNASVIEFTDNPDCKVMLVSLKAGNSGLNLVAASQVIIFDPFWNPYVEEQAVDRAHRIGQARPVQIHRIVVKGTVEDRILELQDQKRELVEGALDEKASKNVSRLDTRQLRHLFNIH</sequence>
<feature type="compositionally biased region" description="Pro residues" evidence="7">
    <location>
        <begin position="272"/>
        <end position="283"/>
    </location>
</feature>
<dbReference type="Gene3D" id="3.30.40.10">
    <property type="entry name" value="Zinc/RING finger domain, C3HC4 (zinc finger)"/>
    <property type="match status" value="1"/>
</dbReference>
<dbReference type="Proteomes" id="UP000249789">
    <property type="component" value="Unassembled WGS sequence"/>
</dbReference>
<evidence type="ECO:0000256" key="2">
    <source>
        <dbReference type="ARBA" id="ARBA00022741"/>
    </source>
</evidence>
<dbReference type="SUPFAM" id="SSF52540">
    <property type="entry name" value="P-loop containing nucleoside triphosphate hydrolases"/>
    <property type="match status" value="2"/>
</dbReference>
<dbReference type="InterPro" id="IPR000330">
    <property type="entry name" value="SNF2_N"/>
</dbReference>
<dbReference type="EMBL" id="KZ824640">
    <property type="protein sequence ID" value="RAK77926.1"/>
    <property type="molecule type" value="Genomic_DNA"/>
</dbReference>
<evidence type="ECO:0000256" key="4">
    <source>
        <dbReference type="ARBA" id="ARBA00022806"/>
    </source>
</evidence>
<dbReference type="PANTHER" id="PTHR45626">
    <property type="entry name" value="TRANSCRIPTION TERMINATION FACTOR 2-RELATED"/>
    <property type="match status" value="1"/>
</dbReference>
<dbReference type="AlphaFoldDB" id="A0A8G1W032"/>
<dbReference type="SMART" id="SM00490">
    <property type="entry name" value="HELICc"/>
    <property type="match status" value="1"/>
</dbReference>
<dbReference type="GO" id="GO:0016787">
    <property type="term" value="F:hydrolase activity"/>
    <property type="evidence" value="ECO:0007669"/>
    <property type="project" value="UniProtKB-KW"/>
</dbReference>
<evidence type="ECO:0008006" key="13">
    <source>
        <dbReference type="Google" id="ProtNLM"/>
    </source>
</evidence>
<feature type="compositionally biased region" description="Acidic residues" evidence="7">
    <location>
        <begin position="915"/>
        <end position="941"/>
    </location>
</feature>
<dbReference type="InterPro" id="IPR050628">
    <property type="entry name" value="SNF2_RAD54_helicase_TF"/>
</dbReference>
<dbReference type="Pfam" id="PF00176">
    <property type="entry name" value="SNF2-rel_dom"/>
    <property type="match status" value="1"/>
</dbReference>
<dbReference type="GO" id="GO:0004386">
    <property type="term" value="F:helicase activity"/>
    <property type="evidence" value="ECO:0007669"/>
    <property type="project" value="UniProtKB-KW"/>
</dbReference>
<dbReference type="FunFam" id="3.30.40.10:FF:000783">
    <property type="entry name" value="SWI/SNF family DNA-dependent ATPase Ris1, putative"/>
    <property type="match status" value="1"/>
</dbReference>
<comment type="similarity">
    <text evidence="1">Belongs to the SNF2/RAD54 helicase family.</text>
</comment>
<dbReference type="PROSITE" id="PS50089">
    <property type="entry name" value="ZF_RING_2"/>
    <property type="match status" value="1"/>
</dbReference>
<dbReference type="RefSeq" id="XP_040801936.1">
    <property type="nucleotide sequence ID" value="XM_040950871.1"/>
</dbReference>
<proteinExistence type="inferred from homology"/>
<protein>
    <recommendedName>
        <fullName evidence="13">SWI/SNF family DNA-dependent ATPase Ris1</fullName>
    </recommendedName>
</protein>
<organism evidence="11 12">
    <name type="scientific">Aspergillus fijiensis CBS 313.89</name>
    <dbReference type="NCBI Taxonomy" id="1448319"/>
    <lineage>
        <taxon>Eukaryota</taxon>
        <taxon>Fungi</taxon>
        <taxon>Dikarya</taxon>
        <taxon>Ascomycota</taxon>
        <taxon>Pezizomycotina</taxon>
        <taxon>Eurotiomycetes</taxon>
        <taxon>Eurotiomycetidae</taxon>
        <taxon>Eurotiales</taxon>
        <taxon>Aspergillaceae</taxon>
        <taxon>Aspergillus</taxon>
    </lineage>
</organism>
<dbReference type="GO" id="GO:0008094">
    <property type="term" value="F:ATP-dependent activity, acting on DNA"/>
    <property type="evidence" value="ECO:0007669"/>
    <property type="project" value="TreeGrafter"/>
</dbReference>
<feature type="compositionally biased region" description="Basic residues" evidence="7">
    <location>
        <begin position="958"/>
        <end position="972"/>
    </location>
</feature>
<dbReference type="PROSITE" id="PS51194">
    <property type="entry name" value="HELICASE_CTER"/>
    <property type="match status" value="1"/>
</dbReference>
<dbReference type="SUPFAM" id="SSF57850">
    <property type="entry name" value="RING/U-box"/>
    <property type="match status" value="1"/>
</dbReference>
<evidence type="ECO:0000259" key="10">
    <source>
        <dbReference type="PROSITE" id="PS51194"/>
    </source>
</evidence>
<dbReference type="InterPro" id="IPR001650">
    <property type="entry name" value="Helicase_C-like"/>
</dbReference>